<reference evidence="1 2" key="1">
    <citation type="submission" date="2014-12" db="EMBL/GenBank/DDBJ databases">
        <title>Comparative genome analysis of Bacillus coagulans HM-08, Clostridium butyricum HM-68, Bacillus subtilis HM-66 and Bacillus licheniformis BL-09.</title>
        <authorList>
            <person name="Zhang H."/>
        </authorList>
    </citation>
    <scope>NUCLEOTIDE SEQUENCE [LARGE SCALE GENOMIC DNA]</scope>
    <source>
        <strain evidence="1 2">HM-66</strain>
    </source>
</reference>
<dbReference type="PATRIC" id="fig|1423.173.peg.5042"/>
<sequence>MQLTKLLLDTKQYMINQPIKIRNKLMKAKTREIQRKTEIVLLFLKGDFLIISQGQNRSSGLKIGEFEVWMKN</sequence>
<gene>
    <name evidence="1" type="ORF">SC09_contig8orf00253</name>
</gene>
<dbReference type="EMBL" id="JXBC01000014">
    <property type="protein sequence ID" value="KIU04575.1"/>
    <property type="molecule type" value="Genomic_DNA"/>
</dbReference>
<accession>A0A0D1K8W9</accession>
<proteinExistence type="predicted"/>
<evidence type="ECO:0000313" key="1">
    <source>
        <dbReference type="EMBL" id="KIU04575.1"/>
    </source>
</evidence>
<comment type="caution">
    <text evidence="1">The sequence shown here is derived from an EMBL/GenBank/DDBJ whole genome shotgun (WGS) entry which is preliminary data.</text>
</comment>
<protein>
    <submittedName>
        <fullName evidence="1">Uncharacterized protein</fullName>
    </submittedName>
</protein>
<organism evidence="1 2">
    <name type="scientific">Bacillus subtilis</name>
    <dbReference type="NCBI Taxonomy" id="1423"/>
    <lineage>
        <taxon>Bacteria</taxon>
        <taxon>Bacillati</taxon>
        <taxon>Bacillota</taxon>
        <taxon>Bacilli</taxon>
        <taxon>Bacillales</taxon>
        <taxon>Bacillaceae</taxon>
        <taxon>Bacillus</taxon>
    </lineage>
</organism>
<evidence type="ECO:0000313" key="2">
    <source>
        <dbReference type="Proteomes" id="UP000032247"/>
    </source>
</evidence>
<dbReference type="AlphaFoldDB" id="A0A0D1K8W9"/>
<dbReference type="Proteomes" id="UP000032247">
    <property type="component" value="Unassembled WGS sequence"/>
</dbReference>
<name>A0A0D1K8W9_BACIU</name>